<gene>
    <name evidence="4" type="ORF">WICANDRAFT_99503</name>
</gene>
<keyword evidence="3" id="KW-0472">Membrane</keyword>
<feature type="transmembrane region" description="Helical" evidence="3">
    <location>
        <begin position="111"/>
        <end position="130"/>
    </location>
</feature>
<proteinExistence type="inferred from homology"/>
<evidence type="ECO:0000313" key="4">
    <source>
        <dbReference type="EMBL" id="ODQ60808.1"/>
    </source>
</evidence>
<evidence type="ECO:0000256" key="1">
    <source>
        <dbReference type="ARBA" id="ARBA00004141"/>
    </source>
</evidence>
<evidence type="ECO:0008006" key="6">
    <source>
        <dbReference type="Google" id="ProtNLM"/>
    </source>
</evidence>
<dbReference type="InterPro" id="IPR011701">
    <property type="entry name" value="MFS"/>
</dbReference>
<keyword evidence="5" id="KW-1185">Reference proteome</keyword>
<dbReference type="InterPro" id="IPR050327">
    <property type="entry name" value="Proton-linked_MCT"/>
</dbReference>
<dbReference type="Proteomes" id="UP000094112">
    <property type="component" value="Unassembled WGS sequence"/>
</dbReference>
<feature type="transmembrane region" description="Helical" evidence="3">
    <location>
        <begin position="189"/>
        <end position="209"/>
    </location>
</feature>
<feature type="transmembrane region" description="Helical" evidence="3">
    <location>
        <begin position="247"/>
        <end position="266"/>
    </location>
</feature>
<keyword evidence="3" id="KW-0812">Transmembrane</keyword>
<reference evidence="4 5" key="1">
    <citation type="journal article" date="2016" name="Proc. Natl. Acad. Sci. U.S.A.">
        <title>Comparative genomics of biotechnologically important yeasts.</title>
        <authorList>
            <person name="Riley R."/>
            <person name="Haridas S."/>
            <person name="Wolfe K.H."/>
            <person name="Lopes M.R."/>
            <person name="Hittinger C.T."/>
            <person name="Goeker M."/>
            <person name="Salamov A.A."/>
            <person name="Wisecaver J.H."/>
            <person name="Long T.M."/>
            <person name="Calvey C.H."/>
            <person name="Aerts A.L."/>
            <person name="Barry K.W."/>
            <person name="Choi C."/>
            <person name="Clum A."/>
            <person name="Coughlan A.Y."/>
            <person name="Deshpande S."/>
            <person name="Douglass A.P."/>
            <person name="Hanson S.J."/>
            <person name="Klenk H.-P."/>
            <person name="LaButti K.M."/>
            <person name="Lapidus A."/>
            <person name="Lindquist E.A."/>
            <person name="Lipzen A.M."/>
            <person name="Meier-Kolthoff J.P."/>
            <person name="Ohm R.A."/>
            <person name="Otillar R.P."/>
            <person name="Pangilinan J.L."/>
            <person name="Peng Y."/>
            <person name="Rokas A."/>
            <person name="Rosa C.A."/>
            <person name="Scheuner C."/>
            <person name="Sibirny A.A."/>
            <person name="Slot J.C."/>
            <person name="Stielow J.B."/>
            <person name="Sun H."/>
            <person name="Kurtzman C.P."/>
            <person name="Blackwell M."/>
            <person name="Grigoriev I.V."/>
            <person name="Jeffries T.W."/>
        </authorList>
    </citation>
    <scope>NUCLEOTIDE SEQUENCE [LARGE SCALE GENOMIC DNA]</scope>
    <source>
        <strain evidence="5">ATCC 58044 / CBS 1984 / NCYC 433 / NRRL Y-366-8</strain>
    </source>
</reference>
<name>A0A1E3P649_WICAA</name>
<dbReference type="AlphaFoldDB" id="A0A1E3P649"/>
<organism evidence="4 5">
    <name type="scientific">Wickerhamomyces anomalus (strain ATCC 58044 / CBS 1984 / NCYC 433 / NRRL Y-366-8)</name>
    <name type="common">Yeast</name>
    <name type="synonym">Hansenula anomala</name>
    <dbReference type="NCBI Taxonomy" id="683960"/>
    <lineage>
        <taxon>Eukaryota</taxon>
        <taxon>Fungi</taxon>
        <taxon>Dikarya</taxon>
        <taxon>Ascomycota</taxon>
        <taxon>Saccharomycotina</taxon>
        <taxon>Saccharomycetes</taxon>
        <taxon>Phaffomycetales</taxon>
        <taxon>Wickerhamomycetaceae</taxon>
        <taxon>Wickerhamomyces</taxon>
    </lineage>
</organism>
<dbReference type="PANTHER" id="PTHR11360">
    <property type="entry name" value="MONOCARBOXYLATE TRANSPORTER"/>
    <property type="match status" value="1"/>
</dbReference>
<feature type="transmembrane region" description="Helical" evidence="3">
    <location>
        <begin position="310"/>
        <end position="329"/>
    </location>
</feature>
<feature type="transmembrane region" description="Helical" evidence="3">
    <location>
        <begin position="401"/>
        <end position="423"/>
    </location>
</feature>
<evidence type="ECO:0000256" key="2">
    <source>
        <dbReference type="ARBA" id="ARBA00006727"/>
    </source>
</evidence>
<sequence>MNDQQDNYKDPETVIKYEEFHGAFNEDDYIDIPPDGGYGWFCTAYISAMNFATWGPNCAWGVFLSFYLKNPDLFPGGTATDFGLIGGIIVFLTLCVIPYSAVLLLKIGYRWTLALGIMIQLGGYIGASFATTIGQLYVTQGLLIGISFGLIFGANSIVLPSCHIGVGLGGAVFAPSIDKLLQKTGNHKWAYRMLAIVSFVICSSMMFLIKVRVPKNSTIQNKQDKSIKQVFRHIFDYRVWKSLPLQLATLWACLIAFGYYICLFSLSNYATTLGYSQHQAMIVTVVLNLSQAVGRPLMGVFSELFGRVNFTMFATLYSLVLIFAFWINLTNYSSLIVFAIMLGLLFGIGSVNVVPLVVDVVGLNSFAAGLGWANTFTGTMSLIAEVIALNLRDYTLTRHTPYFYCQIFVGCMYFLALISLIPYRQWKVKRMLYQLKNSKTVSEDQRQEFMELYEDRGVKGYVKRAFMATKV</sequence>
<dbReference type="SUPFAM" id="SSF103473">
    <property type="entry name" value="MFS general substrate transporter"/>
    <property type="match status" value="1"/>
</dbReference>
<dbReference type="GO" id="GO:0022857">
    <property type="term" value="F:transmembrane transporter activity"/>
    <property type="evidence" value="ECO:0007669"/>
    <property type="project" value="InterPro"/>
</dbReference>
<dbReference type="EMBL" id="KV454209">
    <property type="protein sequence ID" value="ODQ60808.1"/>
    <property type="molecule type" value="Genomic_DNA"/>
</dbReference>
<dbReference type="Pfam" id="PF07690">
    <property type="entry name" value="MFS_1"/>
    <property type="match status" value="1"/>
</dbReference>
<dbReference type="Gene3D" id="1.20.1250.20">
    <property type="entry name" value="MFS general substrate transporter like domains"/>
    <property type="match status" value="1"/>
</dbReference>
<feature type="transmembrane region" description="Helical" evidence="3">
    <location>
        <begin position="136"/>
        <end position="152"/>
    </location>
</feature>
<dbReference type="GO" id="GO:0016020">
    <property type="term" value="C:membrane"/>
    <property type="evidence" value="ECO:0007669"/>
    <property type="project" value="UniProtKB-SubCell"/>
</dbReference>
<evidence type="ECO:0000313" key="5">
    <source>
        <dbReference type="Proteomes" id="UP000094112"/>
    </source>
</evidence>
<dbReference type="OrthoDB" id="2213137at2759"/>
<feature type="transmembrane region" description="Helical" evidence="3">
    <location>
        <begin position="82"/>
        <end position="104"/>
    </location>
</feature>
<dbReference type="InterPro" id="IPR036259">
    <property type="entry name" value="MFS_trans_sf"/>
</dbReference>
<dbReference type="PANTHER" id="PTHR11360:SF315">
    <property type="entry name" value="TRANSPORTER MCH2-RELATED"/>
    <property type="match status" value="1"/>
</dbReference>
<accession>A0A1E3P649</accession>
<keyword evidence="3" id="KW-1133">Transmembrane helix</keyword>
<dbReference type="RefSeq" id="XP_019040015.1">
    <property type="nucleotide sequence ID" value="XM_019186693.1"/>
</dbReference>
<evidence type="ECO:0000256" key="3">
    <source>
        <dbReference type="SAM" id="Phobius"/>
    </source>
</evidence>
<comment type="similarity">
    <text evidence="2">Belongs to the major facilitator superfamily. Monocarboxylate porter (TC 2.A.1.13) family.</text>
</comment>
<comment type="subcellular location">
    <subcellularLocation>
        <location evidence="1">Membrane</location>
        <topology evidence="1">Multi-pass membrane protein</topology>
    </subcellularLocation>
</comment>
<dbReference type="GeneID" id="30203939"/>
<protein>
    <recommendedName>
        <fullName evidence="6">Major facilitator superfamily (MFS) profile domain-containing protein</fullName>
    </recommendedName>
</protein>
<feature type="transmembrane region" description="Helical" evidence="3">
    <location>
        <begin position="335"/>
        <end position="358"/>
    </location>
</feature>
<feature type="transmembrane region" description="Helical" evidence="3">
    <location>
        <begin position="370"/>
        <end position="389"/>
    </location>
</feature>